<feature type="non-terminal residue" evidence="9">
    <location>
        <position position="1"/>
    </location>
</feature>
<evidence type="ECO:0000313" key="10">
    <source>
        <dbReference type="Proteomes" id="UP000824469"/>
    </source>
</evidence>
<reference evidence="9 10" key="1">
    <citation type="journal article" date="2021" name="Nat. Plants">
        <title>The Taxus genome provides insights into paclitaxel biosynthesis.</title>
        <authorList>
            <person name="Xiong X."/>
            <person name="Gou J."/>
            <person name="Liao Q."/>
            <person name="Li Y."/>
            <person name="Zhou Q."/>
            <person name="Bi G."/>
            <person name="Li C."/>
            <person name="Du R."/>
            <person name="Wang X."/>
            <person name="Sun T."/>
            <person name="Guo L."/>
            <person name="Liang H."/>
            <person name="Lu P."/>
            <person name="Wu Y."/>
            <person name="Zhang Z."/>
            <person name="Ro D.K."/>
            <person name="Shang Y."/>
            <person name="Huang S."/>
            <person name="Yan J."/>
        </authorList>
    </citation>
    <scope>NUCLEOTIDE SEQUENCE [LARGE SCALE GENOMIC DNA]</scope>
    <source>
        <strain evidence="9">Ta-2019</strain>
    </source>
</reference>
<protein>
    <recommendedName>
        <fullName evidence="8">V-type proton ATPase subunit a</fullName>
    </recommendedName>
</protein>
<dbReference type="GO" id="GO:0007035">
    <property type="term" value="P:vacuolar acidification"/>
    <property type="evidence" value="ECO:0007669"/>
    <property type="project" value="TreeGrafter"/>
</dbReference>
<evidence type="ECO:0000256" key="3">
    <source>
        <dbReference type="ARBA" id="ARBA00022448"/>
    </source>
</evidence>
<dbReference type="InterPro" id="IPR002490">
    <property type="entry name" value="V-ATPase_116kDa_su"/>
</dbReference>
<organism evidence="9 10">
    <name type="scientific">Taxus chinensis</name>
    <name type="common">Chinese yew</name>
    <name type="synonym">Taxus wallichiana var. chinensis</name>
    <dbReference type="NCBI Taxonomy" id="29808"/>
    <lineage>
        <taxon>Eukaryota</taxon>
        <taxon>Viridiplantae</taxon>
        <taxon>Streptophyta</taxon>
        <taxon>Embryophyta</taxon>
        <taxon>Tracheophyta</taxon>
        <taxon>Spermatophyta</taxon>
        <taxon>Pinopsida</taxon>
        <taxon>Pinidae</taxon>
        <taxon>Conifers II</taxon>
        <taxon>Cupressales</taxon>
        <taxon>Taxaceae</taxon>
        <taxon>Taxus</taxon>
    </lineage>
</organism>
<accession>A0AA38LF96</accession>
<comment type="function">
    <text evidence="8">Essential component of the vacuolar proton pump (V-ATPase), a multimeric enzyme that catalyzes the translocation of protons across the membranes. Required for assembly and activity of the V-ATPase.</text>
</comment>
<comment type="similarity">
    <text evidence="2 8">Belongs to the V-ATPase 116 kDa subunit family.</text>
</comment>
<dbReference type="GO" id="GO:0051117">
    <property type="term" value="F:ATPase binding"/>
    <property type="evidence" value="ECO:0007669"/>
    <property type="project" value="TreeGrafter"/>
</dbReference>
<dbReference type="EMBL" id="JAHRHJ020000003">
    <property type="protein sequence ID" value="KAH9322219.1"/>
    <property type="molecule type" value="Genomic_DNA"/>
</dbReference>
<keyword evidence="4" id="KW-0812">Transmembrane</keyword>
<dbReference type="AlphaFoldDB" id="A0AA38LF96"/>
<gene>
    <name evidence="9" type="ORF">KI387_016858</name>
</gene>
<evidence type="ECO:0000313" key="9">
    <source>
        <dbReference type="EMBL" id="KAH9322219.1"/>
    </source>
</evidence>
<evidence type="ECO:0000256" key="8">
    <source>
        <dbReference type="RuleBase" id="RU361189"/>
    </source>
</evidence>
<evidence type="ECO:0000256" key="4">
    <source>
        <dbReference type="ARBA" id="ARBA00022692"/>
    </source>
</evidence>
<name>A0AA38LF96_TAXCH</name>
<dbReference type="Pfam" id="PF01496">
    <property type="entry name" value="V_ATPase_I"/>
    <property type="match status" value="1"/>
</dbReference>
<dbReference type="PANTHER" id="PTHR11629:SF63">
    <property type="entry name" value="V-TYPE PROTON ATPASE SUBUNIT A"/>
    <property type="match status" value="1"/>
</dbReference>
<dbReference type="PANTHER" id="PTHR11629">
    <property type="entry name" value="VACUOLAR PROTON ATPASES"/>
    <property type="match status" value="1"/>
</dbReference>
<dbReference type="Proteomes" id="UP000824469">
    <property type="component" value="Unassembled WGS sequence"/>
</dbReference>
<evidence type="ECO:0000256" key="5">
    <source>
        <dbReference type="ARBA" id="ARBA00022989"/>
    </source>
</evidence>
<proteinExistence type="inferred from homology"/>
<keyword evidence="5" id="KW-1133">Transmembrane helix</keyword>
<evidence type="ECO:0000256" key="7">
    <source>
        <dbReference type="ARBA" id="ARBA00023136"/>
    </source>
</evidence>
<keyword evidence="7" id="KW-0472">Membrane</keyword>
<dbReference type="GO" id="GO:0033179">
    <property type="term" value="C:proton-transporting V-type ATPase, V0 domain"/>
    <property type="evidence" value="ECO:0007669"/>
    <property type="project" value="InterPro"/>
</dbReference>
<keyword evidence="3 8" id="KW-0813">Transport</keyword>
<keyword evidence="10" id="KW-1185">Reference proteome</keyword>
<feature type="non-terminal residue" evidence="9">
    <location>
        <position position="72"/>
    </location>
</feature>
<evidence type="ECO:0000256" key="6">
    <source>
        <dbReference type="ARBA" id="ARBA00023065"/>
    </source>
</evidence>
<dbReference type="GO" id="GO:0046961">
    <property type="term" value="F:proton-transporting ATPase activity, rotational mechanism"/>
    <property type="evidence" value="ECO:0007669"/>
    <property type="project" value="InterPro"/>
</dbReference>
<comment type="subcellular location">
    <subcellularLocation>
        <location evidence="1">Membrane</location>
        <topology evidence="1">Multi-pass membrane protein</topology>
    </subcellularLocation>
</comment>
<sequence>VSGRLAELQSTIDAGIRHRENVLTTIGYQFEQWNILVRKEKSVYHTLNMLSIDVARTCLVAECWCPVYAKPQ</sequence>
<keyword evidence="6 8" id="KW-0406">Ion transport</keyword>
<comment type="caution">
    <text evidence="9">The sequence shown here is derived from an EMBL/GenBank/DDBJ whole genome shotgun (WGS) entry which is preliminary data.</text>
</comment>
<evidence type="ECO:0000256" key="2">
    <source>
        <dbReference type="ARBA" id="ARBA00009904"/>
    </source>
</evidence>
<keyword evidence="8" id="KW-0375">Hydrogen ion transport</keyword>
<evidence type="ECO:0000256" key="1">
    <source>
        <dbReference type="ARBA" id="ARBA00004141"/>
    </source>
</evidence>
<dbReference type="GO" id="GO:0016471">
    <property type="term" value="C:vacuolar proton-transporting V-type ATPase complex"/>
    <property type="evidence" value="ECO:0007669"/>
    <property type="project" value="TreeGrafter"/>
</dbReference>